<dbReference type="EMBL" id="MU855373">
    <property type="protein sequence ID" value="KAK3905056.1"/>
    <property type="molecule type" value="Genomic_DNA"/>
</dbReference>
<comment type="caution">
    <text evidence="2">The sequence shown here is derived from an EMBL/GenBank/DDBJ whole genome shotgun (WGS) entry which is preliminary data.</text>
</comment>
<evidence type="ECO:0000313" key="2">
    <source>
        <dbReference type="EMBL" id="KAK3905056.1"/>
    </source>
</evidence>
<reference evidence="2" key="1">
    <citation type="journal article" date="2023" name="Mol. Phylogenet. Evol.">
        <title>Genome-scale phylogeny and comparative genomics of the fungal order Sordariales.</title>
        <authorList>
            <person name="Hensen N."/>
            <person name="Bonometti L."/>
            <person name="Westerberg I."/>
            <person name="Brannstrom I.O."/>
            <person name="Guillou S."/>
            <person name="Cros-Aarteil S."/>
            <person name="Calhoun S."/>
            <person name="Haridas S."/>
            <person name="Kuo A."/>
            <person name="Mondo S."/>
            <person name="Pangilinan J."/>
            <person name="Riley R."/>
            <person name="LaButti K."/>
            <person name="Andreopoulos B."/>
            <person name="Lipzen A."/>
            <person name="Chen C."/>
            <person name="Yan M."/>
            <person name="Daum C."/>
            <person name="Ng V."/>
            <person name="Clum A."/>
            <person name="Steindorff A."/>
            <person name="Ohm R.A."/>
            <person name="Martin F."/>
            <person name="Silar P."/>
            <person name="Natvig D.O."/>
            <person name="Lalanne C."/>
            <person name="Gautier V."/>
            <person name="Ament-Velasquez S.L."/>
            <person name="Kruys A."/>
            <person name="Hutchinson M.I."/>
            <person name="Powell A.J."/>
            <person name="Barry K."/>
            <person name="Miller A.N."/>
            <person name="Grigoriev I.V."/>
            <person name="Debuchy R."/>
            <person name="Gladieux P."/>
            <person name="Hiltunen Thoren M."/>
            <person name="Johannesson H."/>
        </authorList>
    </citation>
    <scope>NUCLEOTIDE SEQUENCE</scope>
    <source>
        <strain evidence="2">CBS 103.79</strain>
    </source>
</reference>
<reference evidence="2" key="2">
    <citation type="submission" date="2023-05" db="EMBL/GenBank/DDBJ databases">
        <authorList>
            <consortium name="Lawrence Berkeley National Laboratory"/>
            <person name="Steindorff A."/>
            <person name="Hensen N."/>
            <person name="Bonometti L."/>
            <person name="Westerberg I."/>
            <person name="Brannstrom I.O."/>
            <person name="Guillou S."/>
            <person name="Cros-Aarteil S."/>
            <person name="Calhoun S."/>
            <person name="Haridas S."/>
            <person name="Kuo A."/>
            <person name="Mondo S."/>
            <person name="Pangilinan J."/>
            <person name="Riley R."/>
            <person name="Labutti K."/>
            <person name="Andreopoulos B."/>
            <person name="Lipzen A."/>
            <person name="Chen C."/>
            <person name="Yanf M."/>
            <person name="Daum C."/>
            <person name="Ng V."/>
            <person name="Clum A."/>
            <person name="Ohm R."/>
            <person name="Martin F."/>
            <person name="Silar P."/>
            <person name="Natvig D."/>
            <person name="Lalanne C."/>
            <person name="Gautier V."/>
            <person name="Ament-Velasquez S.L."/>
            <person name="Kruys A."/>
            <person name="Hutchinson M.I."/>
            <person name="Powell A.J."/>
            <person name="Barry K."/>
            <person name="Miller A.N."/>
            <person name="Grigoriev I.V."/>
            <person name="Debuchy R."/>
            <person name="Gladieux P."/>
            <person name="Thoren M.H."/>
            <person name="Johannesson H."/>
        </authorList>
    </citation>
    <scope>NUCLEOTIDE SEQUENCE</scope>
    <source>
        <strain evidence="2">CBS 103.79</strain>
    </source>
</reference>
<sequence>MSGKEPATRHSLNSSSEEEEDPSREKNAAFIGYRAFPPIMNLHINYSGVLTAFTSQKLCGLTEDDFLYLVEVHFGFTPRGPLNFGRGFYLRNGTSNKDPILAAAGEKFRLPLLVLLFDPSTAVKMPPLDVEKNPRDMVTENLQSTKSKEHGVAFRFAIEVGTKRLRREGFEWRKPMGSKQDGEGDSKGSRYTLIRLAPGLPPPAVASSSAAAAVASSSSAPPEPAEEVVAELTFRNVLSLKHIFTLELKGAGLTGELGERWTLMVVMTALGLNFLRQMGKTNKTTVGAAQKLHSKSK</sequence>
<evidence type="ECO:0000256" key="1">
    <source>
        <dbReference type="SAM" id="MobiDB-lite"/>
    </source>
</evidence>
<keyword evidence="3" id="KW-1185">Reference proteome</keyword>
<dbReference type="Proteomes" id="UP001303889">
    <property type="component" value="Unassembled WGS sequence"/>
</dbReference>
<gene>
    <name evidence="2" type="ORF">C8A05DRAFT_13120</name>
</gene>
<accession>A0AAN6MQ55</accession>
<organism evidence="2 3">
    <name type="scientific">Staphylotrichum tortipilum</name>
    <dbReference type="NCBI Taxonomy" id="2831512"/>
    <lineage>
        <taxon>Eukaryota</taxon>
        <taxon>Fungi</taxon>
        <taxon>Dikarya</taxon>
        <taxon>Ascomycota</taxon>
        <taxon>Pezizomycotina</taxon>
        <taxon>Sordariomycetes</taxon>
        <taxon>Sordariomycetidae</taxon>
        <taxon>Sordariales</taxon>
        <taxon>Chaetomiaceae</taxon>
        <taxon>Staphylotrichum</taxon>
    </lineage>
</organism>
<evidence type="ECO:0000313" key="3">
    <source>
        <dbReference type="Proteomes" id="UP001303889"/>
    </source>
</evidence>
<protein>
    <submittedName>
        <fullName evidence="2">Uncharacterized protein</fullName>
    </submittedName>
</protein>
<proteinExistence type="predicted"/>
<name>A0AAN6MQ55_9PEZI</name>
<dbReference type="AlphaFoldDB" id="A0AAN6MQ55"/>
<feature type="region of interest" description="Disordered" evidence="1">
    <location>
        <begin position="1"/>
        <end position="24"/>
    </location>
</feature>